<geneLocation type="plasmid" evidence="2">
    <name>unnamed2</name>
</geneLocation>
<accession>A0A4D6H7F6</accession>
<protein>
    <submittedName>
        <fullName evidence="2">Phosphate-binding protein</fullName>
    </submittedName>
</protein>
<dbReference type="SUPFAM" id="SSF53850">
    <property type="entry name" value="Periplasmic binding protein-like II"/>
    <property type="match status" value="1"/>
</dbReference>
<name>A0A4D6H7F6_9EURY</name>
<dbReference type="Proteomes" id="UP000296733">
    <property type="component" value="Plasmid unnamed2"/>
</dbReference>
<organism evidence="2 3">
    <name type="scientific">Halobellus limi</name>
    <dbReference type="NCBI Taxonomy" id="699433"/>
    <lineage>
        <taxon>Archaea</taxon>
        <taxon>Methanobacteriati</taxon>
        <taxon>Methanobacteriota</taxon>
        <taxon>Stenosarchaea group</taxon>
        <taxon>Halobacteria</taxon>
        <taxon>Halobacteriales</taxon>
        <taxon>Haloferacaceae</taxon>
        <taxon>Halobellus</taxon>
    </lineage>
</organism>
<dbReference type="KEGG" id="hlm:DV707_17115"/>
<gene>
    <name evidence="2" type="ORF">DV707_17115</name>
</gene>
<evidence type="ECO:0000313" key="3">
    <source>
        <dbReference type="Proteomes" id="UP000296733"/>
    </source>
</evidence>
<feature type="compositionally biased region" description="Low complexity" evidence="1">
    <location>
        <begin position="48"/>
        <end position="58"/>
    </location>
</feature>
<feature type="region of interest" description="Disordered" evidence="1">
    <location>
        <begin position="43"/>
        <end position="97"/>
    </location>
</feature>
<dbReference type="Pfam" id="PF12974">
    <property type="entry name" value="Phosphonate-bd"/>
    <property type="match status" value="1"/>
</dbReference>
<evidence type="ECO:0000313" key="2">
    <source>
        <dbReference type="EMBL" id="QCC49451.1"/>
    </source>
</evidence>
<evidence type="ECO:0000256" key="1">
    <source>
        <dbReference type="SAM" id="MobiDB-lite"/>
    </source>
</evidence>
<dbReference type="AlphaFoldDB" id="A0A4D6H7F6"/>
<dbReference type="RefSeq" id="WP_103992698.1">
    <property type="nucleotide sequence ID" value="NZ_CP031313.1"/>
</dbReference>
<feature type="compositionally biased region" description="Low complexity" evidence="1">
    <location>
        <begin position="66"/>
        <end position="76"/>
    </location>
</feature>
<proteinExistence type="predicted"/>
<dbReference type="GeneID" id="39859843"/>
<dbReference type="EMBL" id="CP031313">
    <property type="protein sequence ID" value="QCC49451.1"/>
    <property type="molecule type" value="Genomic_DNA"/>
</dbReference>
<dbReference type="PANTHER" id="PTHR35841">
    <property type="entry name" value="PHOSPHONATES-BINDING PERIPLASMIC PROTEIN"/>
    <property type="match status" value="1"/>
</dbReference>
<dbReference type="Gene3D" id="3.40.190.10">
    <property type="entry name" value="Periplasmic binding protein-like II"/>
    <property type="match status" value="2"/>
</dbReference>
<sequence>MAVRSSSYNNYKPFFNNLPERYVMPDKTRRRVLQSTGVALTAGLAGCSSGSGSDGSDGSSDDGSDSESGSTSGSSGNDYEPITFLETPGETPGDTEEMWEPFSEYVNSQVEELDLNVDFADSTSGIGQSLLNDQAEMTRSDIVLLANPEEIDVVGIVNEGGASVYFSGIATRPDSDIEELSDLEGESIVFADRLSTSGSLYPNYMLNQAGLDTGEAPYGDPVDYDGTWTSGQAGAIENFLNRDEFAAVGCDIAVLLEYISEDQWPDRVRERSGRWDDDVGSSSTELELVQASQSLPLSPIIARSNWEHPLRSDIEEAILSIDEGTLREPDGDVDNPISAVSPGSNEDYQPILDVINTLGVDLGDL</sequence>
<keyword evidence="2" id="KW-0614">Plasmid</keyword>
<reference evidence="2 3" key="1">
    <citation type="journal article" date="2019" name="Nat. Commun.">
        <title>A new type of DNA phosphorothioation-based antiviral system in archaea.</title>
        <authorList>
            <person name="Xiong L."/>
            <person name="Liu S."/>
            <person name="Chen S."/>
            <person name="Xiao Y."/>
            <person name="Zhu B."/>
            <person name="Gao Y."/>
            <person name="Zhang Y."/>
            <person name="Chen B."/>
            <person name="Luo J."/>
            <person name="Deng Z."/>
            <person name="Chen X."/>
            <person name="Wang L."/>
            <person name="Chen S."/>
        </authorList>
    </citation>
    <scope>NUCLEOTIDE SEQUENCE [LARGE SCALE GENOMIC DNA]</scope>
    <source>
        <strain evidence="2 3">CGMCC 1.10331</strain>
        <plasmid evidence="2 3">unnamed2</plasmid>
    </source>
</reference>
<dbReference type="PANTHER" id="PTHR35841:SF1">
    <property type="entry name" value="PHOSPHONATES-BINDING PERIPLASMIC PROTEIN"/>
    <property type="match status" value="1"/>
</dbReference>